<dbReference type="Proteomes" id="UP001499986">
    <property type="component" value="Unassembled WGS sequence"/>
</dbReference>
<feature type="compositionally biased region" description="Low complexity" evidence="1">
    <location>
        <begin position="18"/>
        <end position="49"/>
    </location>
</feature>
<evidence type="ECO:0000313" key="3">
    <source>
        <dbReference type="Proteomes" id="UP001499986"/>
    </source>
</evidence>
<evidence type="ECO:0000313" key="2">
    <source>
        <dbReference type="EMBL" id="GAA2396934.1"/>
    </source>
</evidence>
<keyword evidence="3" id="KW-1185">Reference proteome</keyword>
<feature type="region of interest" description="Disordered" evidence="1">
    <location>
        <begin position="1"/>
        <end position="55"/>
    </location>
</feature>
<organism evidence="2 3">
    <name type="scientific">Streptomyces coeruleofuscus</name>
    <dbReference type="NCBI Taxonomy" id="66879"/>
    <lineage>
        <taxon>Bacteria</taxon>
        <taxon>Bacillati</taxon>
        <taxon>Actinomycetota</taxon>
        <taxon>Actinomycetes</taxon>
        <taxon>Kitasatosporales</taxon>
        <taxon>Streptomycetaceae</taxon>
        <taxon>Streptomyces</taxon>
    </lineage>
</organism>
<accession>A0ABN3I8Z0</accession>
<name>A0ABN3I8Z0_9ACTN</name>
<proteinExistence type="predicted"/>
<dbReference type="EMBL" id="BAAASE010000004">
    <property type="protein sequence ID" value="GAA2396934.1"/>
    <property type="molecule type" value="Genomic_DNA"/>
</dbReference>
<reference evidence="3" key="1">
    <citation type="journal article" date="2019" name="Int. J. Syst. Evol. Microbiol.">
        <title>The Global Catalogue of Microorganisms (GCM) 10K type strain sequencing project: providing services to taxonomists for standard genome sequencing and annotation.</title>
        <authorList>
            <consortium name="The Broad Institute Genomics Platform"/>
            <consortium name="The Broad Institute Genome Sequencing Center for Infectious Disease"/>
            <person name="Wu L."/>
            <person name="Ma J."/>
        </authorList>
    </citation>
    <scope>NUCLEOTIDE SEQUENCE [LARGE SCALE GENOMIC DNA]</scope>
    <source>
        <strain evidence="3">JCM 4358</strain>
    </source>
</reference>
<sequence>MALQYATKAATASPRSSPEPAACAAGARAAKIPAPTIEPSPTTTASPTPRVRRSPEAEAVMHRTLLISATGGCCQGVLPTKTV</sequence>
<evidence type="ECO:0000256" key="1">
    <source>
        <dbReference type="SAM" id="MobiDB-lite"/>
    </source>
</evidence>
<comment type="caution">
    <text evidence="2">The sequence shown here is derived from an EMBL/GenBank/DDBJ whole genome shotgun (WGS) entry which is preliminary data.</text>
</comment>
<gene>
    <name evidence="2" type="ORF">GCM10010255_30800</name>
</gene>
<protein>
    <submittedName>
        <fullName evidence="2">Uncharacterized protein</fullName>
    </submittedName>
</protein>